<feature type="transmembrane region" description="Helical" evidence="10">
    <location>
        <begin position="184"/>
        <end position="207"/>
    </location>
</feature>
<dbReference type="InterPro" id="IPR000644">
    <property type="entry name" value="CBS_dom"/>
</dbReference>
<dbReference type="InterPro" id="IPR046342">
    <property type="entry name" value="CBS_dom_sf"/>
</dbReference>
<evidence type="ECO:0000313" key="12">
    <source>
        <dbReference type="EMBL" id="MYM85279.1"/>
    </source>
</evidence>
<evidence type="ECO:0000256" key="7">
    <source>
        <dbReference type="ARBA" id="ARBA00023122"/>
    </source>
</evidence>
<feature type="transmembrane region" description="Helical" evidence="10">
    <location>
        <begin position="12"/>
        <end position="35"/>
    </location>
</feature>
<organism evidence="12 13">
    <name type="scientific">Duganella lactea</name>
    <dbReference type="NCBI Taxonomy" id="2692173"/>
    <lineage>
        <taxon>Bacteria</taxon>
        <taxon>Pseudomonadati</taxon>
        <taxon>Pseudomonadota</taxon>
        <taxon>Betaproteobacteria</taxon>
        <taxon>Burkholderiales</taxon>
        <taxon>Oxalobacteraceae</taxon>
        <taxon>Telluria group</taxon>
        <taxon>Duganella</taxon>
    </lineage>
</organism>
<keyword evidence="5" id="KW-0677">Repeat</keyword>
<feature type="transmembrane region" description="Helical" evidence="10">
    <location>
        <begin position="47"/>
        <end position="69"/>
    </location>
</feature>
<reference evidence="12 13" key="1">
    <citation type="submission" date="2019-12" db="EMBL/GenBank/DDBJ databases">
        <title>Novel species isolated from a subtropical stream in China.</title>
        <authorList>
            <person name="Lu H."/>
        </authorList>
    </citation>
    <scope>NUCLEOTIDE SEQUENCE [LARGE SCALE GENOMIC DNA]</scope>
    <source>
        <strain evidence="12 13">FT50W</strain>
    </source>
</reference>
<proteinExistence type="inferred from homology"/>
<sequence length="521" mass="56702">MEWLLDPTIWVGLITLIILEIVLGIDNLIFIAILAEKLPPHQRDRARLLGLSLAMAMRLGLLTIVSWLVTLTTPLFSVGPLAFSGRDLILLVGGIFLLFKATVELHERLEGVMHTQTQTTAYASFAAVVAQIVVLDAVFSLDAVITAVGMVDELGGMMAAVIISIGVMMLASKPLTRFVNAHPTVVVLCLSFLLMIGLSLVAEGLGFHIPKGYLYAAIGFSVLIETLNQFARRNFLRSEARRPFRERTAQAVLQLLGSRRHGLAESDATAPASAEGQNFAAEERNMVSGVLTLAGRSIRSVMTPRTEISWVDIDGDADSLLAQLQNTPHSQLPVCRGQADNLLGIARTKDLIRDLALHRRIDESLETGPLRAPIFLPETAGVLRAIEMLKRAHGQLIVITDEYGAILGLLTPVDILEAIAGEFPDEDEQPTVSLVEPGTWLVDGAADLHHLEQVLETGGLVSEDADYTSLAGFLLARFETLPEQGAVLEIDGLRYEIVAVEDRRIAKVRIDRIAMETAQVD</sequence>
<evidence type="ECO:0000256" key="3">
    <source>
        <dbReference type="ARBA" id="ARBA00022475"/>
    </source>
</evidence>
<keyword evidence="4 10" id="KW-0812">Transmembrane</keyword>
<dbReference type="Pfam" id="PF00571">
    <property type="entry name" value="CBS"/>
    <property type="match status" value="1"/>
</dbReference>
<dbReference type="RefSeq" id="WP_161021599.1">
    <property type="nucleotide sequence ID" value="NZ_WWCP01000057.1"/>
</dbReference>
<dbReference type="SUPFAM" id="SSF54631">
    <property type="entry name" value="CBS-domain pair"/>
    <property type="match status" value="1"/>
</dbReference>
<accession>A0A6L8MTG7</accession>
<comment type="caution">
    <text evidence="12">The sequence shown here is derived from an EMBL/GenBank/DDBJ whole genome shotgun (WGS) entry which is preliminary data.</text>
</comment>
<dbReference type="Proteomes" id="UP000474565">
    <property type="component" value="Unassembled WGS sequence"/>
</dbReference>
<name>A0A6L8MTG7_9BURK</name>
<feature type="domain" description="CBS" evidence="11">
    <location>
        <begin position="369"/>
        <end position="426"/>
    </location>
</feature>
<feature type="transmembrane region" description="Helical" evidence="10">
    <location>
        <begin position="154"/>
        <end position="172"/>
    </location>
</feature>
<keyword evidence="7 9" id="KW-0129">CBS domain</keyword>
<keyword evidence="6 10" id="KW-1133">Transmembrane helix</keyword>
<evidence type="ECO:0000259" key="11">
    <source>
        <dbReference type="PROSITE" id="PS51371"/>
    </source>
</evidence>
<keyword evidence="8 10" id="KW-0472">Membrane</keyword>
<evidence type="ECO:0000256" key="5">
    <source>
        <dbReference type="ARBA" id="ARBA00022737"/>
    </source>
</evidence>
<evidence type="ECO:0000256" key="4">
    <source>
        <dbReference type="ARBA" id="ARBA00022692"/>
    </source>
</evidence>
<protein>
    <submittedName>
        <fullName evidence="12">CBS domain-containing protein</fullName>
    </submittedName>
</protein>
<evidence type="ECO:0000256" key="9">
    <source>
        <dbReference type="PROSITE-ProRule" id="PRU00703"/>
    </source>
</evidence>
<dbReference type="InterPro" id="IPR005496">
    <property type="entry name" value="Integral_membrane_TerC"/>
</dbReference>
<dbReference type="InterPro" id="IPR005170">
    <property type="entry name" value="Transptr-assoc_dom"/>
</dbReference>
<dbReference type="InterPro" id="IPR016169">
    <property type="entry name" value="FAD-bd_PCMH_sub2"/>
</dbReference>
<dbReference type="CDD" id="cd04590">
    <property type="entry name" value="CBS_pair_CorC_HlyC_assoc"/>
    <property type="match status" value="1"/>
</dbReference>
<dbReference type="InterPro" id="IPR036318">
    <property type="entry name" value="FAD-bd_PCMH-like_sf"/>
</dbReference>
<dbReference type="Pfam" id="PF03471">
    <property type="entry name" value="CorC_HlyC"/>
    <property type="match status" value="1"/>
</dbReference>
<feature type="domain" description="CBS" evidence="11">
    <location>
        <begin position="302"/>
        <end position="363"/>
    </location>
</feature>
<evidence type="ECO:0000256" key="6">
    <source>
        <dbReference type="ARBA" id="ARBA00022989"/>
    </source>
</evidence>
<dbReference type="GO" id="GO:0050660">
    <property type="term" value="F:flavin adenine dinucleotide binding"/>
    <property type="evidence" value="ECO:0007669"/>
    <property type="project" value="InterPro"/>
</dbReference>
<evidence type="ECO:0000313" key="13">
    <source>
        <dbReference type="Proteomes" id="UP000474565"/>
    </source>
</evidence>
<dbReference type="SUPFAM" id="SSF56176">
    <property type="entry name" value="FAD-binding/transporter-associated domain-like"/>
    <property type="match status" value="1"/>
</dbReference>
<dbReference type="PANTHER" id="PTHR22777:SF15">
    <property type="entry name" value="UPF0053 INNER MEMBRANE PROTEIN YOAE"/>
    <property type="match status" value="1"/>
</dbReference>
<dbReference type="SMART" id="SM01091">
    <property type="entry name" value="CorC_HlyC"/>
    <property type="match status" value="1"/>
</dbReference>
<comment type="similarity">
    <text evidence="2">Belongs to the UPF0053 family.</text>
</comment>
<comment type="subcellular location">
    <subcellularLocation>
        <location evidence="1">Cell membrane</location>
        <topology evidence="1">Multi-pass membrane protein</topology>
    </subcellularLocation>
</comment>
<dbReference type="Pfam" id="PF03741">
    <property type="entry name" value="TerC"/>
    <property type="match status" value="1"/>
</dbReference>
<feature type="transmembrane region" description="Helical" evidence="10">
    <location>
        <begin position="81"/>
        <end position="99"/>
    </location>
</feature>
<dbReference type="Gene3D" id="3.10.580.10">
    <property type="entry name" value="CBS-domain"/>
    <property type="match status" value="1"/>
</dbReference>
<feature type="transmembrane region" description="Helical" evidence="10">
    <location>
        <begin position="120"/>
        <end position="148"/>
    </location>
</feature>
<evidence type="ECO:0000256" key="2">
    <source>
        <dbReference type="ARBA" id="ARBA00006337"/>
    </source>
</evidence>
<evidence type="ECO:0000256" key="8">
    <source>
        <dbReference type="ARBA" id="ARBA00023136"/>
    </source>
</evidence>
<dbReference type="PROSITE" id="PS51371">
    <property type="entry name" value="CBS"/>
    <property type="match status" value="2"/>
</dbReference>
<dbReference type="GO" id="GO:0005886">
    <property type="term" value="C:plasma membrane"/>
    <property type="evidence" value="ECO:0007669"/>
    <property type="project" value="UniProtKB-SubCell"/>
</dbReference>
<evidence type="ECO:0000256" key="1">
    <source>
        <dbReference type="ARBA" id="ARBA00004651"/>
    </source>
</evidence>
<gene>
    <name evidence="12" type="ORF">GTP44_25490</name>
</gene>
<evidence type="ECO:0000256" key="10">
    <source>
        <dbReference type="SAM" id="Phobius"/>
    </source>
</evidence>
<dbReference type="EMBL" id="WWCP01000057">
    <property type="protein sequence ID" value="MYM85279.1"/>
    <property type="molecule type" value="Genomic_DNA"/>
</dbReference>
<dbReference type="AlphaFoldDB" id="A0A6L8MTG7"/>
<keyword evidence="3" id="KW-1003">Cell membrane</keyword>
<dbReference type="PANTHER" id="PTHR22777">
    <property type="entry name" value="HEMOLYSIN-RELATED"/>
    <property type="match status" value="1"/>
</dbReference>
<dbReference type="Gene3D" id="3.30.465.10">
    <property type="match status" value="1"/>
</dbReference>
<dbReference type="InterPro" id="IPR044751">
    <property type="entry name" value="Ion_transp-like_CBS"/>
</dbReference>